<proteinExistence type="predicted"/>
<evidence type="ECO:0000313" key="2">
    <source>
        <dbReference type="EMBL" id="TLX44625.1"/>
    </source>
</evidence>
<feature type="region of interest" description="Disordered" evidence="1">
    <location>
        <begin position="71"/>
        <end position="97"/>
    </location>
</feature>
<reference evidence="2 3" key="1">
    <citation type="submission" date="2019-05" db="EMBL/GenBank/DDBJ databases">
        <authorList>
            <person name="Zhou X."/>
        </authorList>
    </citation>
    <scope>NUCLEOTIDE SEQUENCE [LARGE SCALE GENOMIC DNA]</scope>
    <source>
        <strain evidence="2 3">DSM 432</strain>
    </source>
</reference>
<accession>A0A6C1KKE5</accession>
<gene>
    <name evidence="2" type="ORF">FBQ73_02230</name>
</gene>
<dbReference type="Proteomes" id="UP000305131">
    <property type="component" value="Unassembled WGS sequence"/>
</dbReference>
<sequence length="97" mass="10667">MNAHLKIIAALGTLAFVGIGIINSAYADEYTAKENEEEYQVFANDYANGHNRPLFYSNQQNVVNVPHVLRHPVPATPRTGTSDPHWGPAQDATSQAY</sequence>
<dbReference type="EMBL" id="VAUP01000005">
    <property type="protein sequence ID" value="TLX44625.1"/>
    <property type="molecule type" value="Genomic_DNA"/>
</dbReference>
<dbReference type="RefSeq" id="WP_138397902.1">
    <property type="nucleotide sequence ID" value="NZ_JBAFVI010000011.1"/>
</dbReference>
<organism evidence="2 3">
    <name type="scientific">Xanthobacter autotrophicus</name>
    <dbReference type="NCBI Taxonomy" id="280"/>
    <lineage>
        <taxon>Bacteria</taxon>
        <taxon>Pseudomonadati</taxon>
        <taxon>Pseudomonadota</taxon>
        <taxon>Alphaproteobacteria</taxon>
        <taxon>Hyphomicrobiales</taxon>
        <taxon>Xanthobacteraceae</taxon>
        <taxon>Xanthobacter</taxon>
    </lineage>
</organism>
<protein>
    <submittedName>
        <fullName evidence="2">Uncharacterized protein</fullName>
    </submittedName>
</protein>
<comment type="caution">
    <text evidence="2">The sequence shown here is derived from an EMBL/GenBank/DDBJ whole genome shotgun (WGS) entry which is preliminary data.</text>
</comment>
<dbReference type="AlphaFoldDB" id="A0A6C1KKE5"/>
<dbReference type="GeneID" id="95772275"/>
<evidence type="ECO:0000256" key="1">
    <source>
        <dbReference type="SAM" id="MobiDB-lite"/>
    </source>
</evidence>
<name>A0A6C1KKE5_XANAU</name>
<evidence type="ECO:0000313" key="3">
    <source>
        <dbReference type="Proteomes" id="UP000305131"/>
    </source>
</evidence>